<name>A0ABR3YN02_9PEZI</name>
<evidence type="ECO:0000313" key="2">
    <source>
        <dbReference type="Proteomes" id="UP001583280"/>
    </source>
</evidence>
<dbReference type="EMBL" id="JAWDJO010000217">
    <property type="protein sequence ID" value="KAL1889400.1"/>
    <property type="molecule type" value="Genomic_DNA"/>
</dbReference>
<keyword evidence="2" id="KW-1185">Reference proteome</keyword>
<sequence>MRAKHIRHKFNIKELQYFQLSQVQCAVWTEVYLHGYLAFFGQFADVANICCEDFPPVTTPEELEDQIYIREPLTFIFDDPGRQQIGLLNPLTAED</sequence>
<comment type="caution">
    <text evidence="1">The sequence shown here is derived from an EMBL/GenBank/DDBJ whole genome shotgun (WGS) entry which is preliminary data.</text>
</comment>
<organism evidence="1 2">
    <name type="scientific">Ceratocystis pirilliformis</name>
    <dbReference type="NCBI Taxonomy" id="259994"/>
    <lineage>
        <taxon>Eukaryota</taxon>
        <taxon>Fungi</taxon>
        <taxon>Dikarya</taxon>
        <taxon>Ascomycota</taxon>
        <taxon>Pezizomycotina</taxon>
        <taxon>Sordariomycetes</taxon>
        <taxon>Hypocreomycetidae</taxon>
        <taxon>Microascales</taxon>
        <taxon>Ceratocystidaceae</taxon>
        <taxon>Ceratocystis</taxon>
    </lineage>
</organism>
<proteinExistence type="predicted"/>
<reference evidence="1 2" key="1">
    <citation type="journal article" date="2024" name="IMA Fungus">
        <title>IMA Genome - F19 : A genome assembly and annotation guide to empower mycologists, including annotated draft genome sequences of Ceratocystis pirilliformis, Diaporthe australafricana, Fusarium ophioides, Paecilomyces lecythidis, and Sporothrix stenoceras.</title>
        <authorList>
            <person name="Aylward J."/>
            <person name="Wilson A.M."/>
            <person name="Visagie C.M."/>
            <person name="Spraker J."/>
            <person name="Barnes I."/>
            <person name="Buitendag C."/>
            <person name="Ceriani C."/>
            <person name="Del Mar Angel L."/>
            <person name="du Plessis D."/>
            <person name="Fuchs T."/>
            <person name="Gasser K."/>
            <person name="Kramer D."/>
            <person name="Li W."/>
            <person name="Munsamy K."/>
            <person name="Piso A."/>
            <person name="Price J.L."/>
            <person name="Sonnekus B."/>
            <person name="Thomas C."/>
            <person name="van der Nest A."/>
            <person name="van Dijk A."/>
            <person name="van Heerden A."/>
            <person name="van Vuuren N."/>
            <person name="Yilmaz N."/>
            <person name="Duong T.A."/>
            <person name="van der Merwe N.A."/>
            <person name="Wingfield M.J."/>
            <person name="Wingfield B.D."/>
        </authorList>
    </citation>
    <scope>NUCLEOTIDE SEQUENCE [LARGE SCALE GENOMIC DNA]</scope>
    <source>
        <strain evidence="1 2">CMW 12675</strain>
    </source>
</reference>
<gene>
    <name evidence="1" type="ORF">Cpir12675_005800</name>
</gene>
<evidence type="ECO:0000313" key="1">
    <source>
        <dbReference type="EMBL" id="KAL1889400.1"/>
    </source>
</evidence>
<accession>A0ABR3YN02</accession>
<dbReference type="Proteomes" id="UP001583280">
    <property type="component" value="Unassembled WGS sequence"/>
</dbReference>
<protein>
    <submittedName>
        <fullName evidence="1">Uncharacterized protein</fullName>
    </submittedName>
</protein>